<dbReference type="Pfam" id="PF01292">
    <property type="entry name" value="Ni_hydr_CYTB"/>
    <property type="match status" value="1"/>
</dbReference>
<evidence type="ECO:0000256" key="6">
    <source>
        <dbReference type="ARBA" id="ARBA00022692"/>
    </source>
</evidence>
<dbReference type="EMBL" id="RYFI01000012">
    <property type="protein sequence ID" value="RXF72840.1"/>
    <property type="molecule type" value="Genomic_DNA"/>
</dbReference>
<comment type="cofactor">
    <cofactor evidence="1">
        <name>heme b</name>
        <dbReference type="ChEBI" id="CHEBI:60344"/>
    </cofactor>
</comment>
<keyword evidence="7" id="KW-0479">Metal-binding</keyword>
<keyword evidence="5" id="KW-0349">Heme</keyword>
<dbReference type="SUPFAM" id="SSF81342">
    <property type="entry name" value="Transmembrane di-heme cytochromes"/>
    <property type="match status" value="1"/>
</dbReference>
<feature type="transmembrane region" description="Helical" evidence="13">
    <location>
        <begin position="86"/>
        <end position="104"/>
    </location>
</feature>
<feature type="domain" description="Cytochrome b561 bacterial/Ni-hydrogenase" evidence="14">
    <location>
        <begin position="8"/>
        <end position="176"/>
    </location>
</feature>
<evidence type="ECO:0000256" key="7">
    <source>
        <dbReference type="ARBA" id="ARBA00022723"/>
    </source>
</evidence>
<keyword evidence="8" id="KW-0249">Electron transport</keyword>
<evidence type="ECO:0000313" key="15">
    <source>
        <dbReference type="EMBL" id="RXF72840.1"/>
    </source>
</evidence>
<evidence type="ECO:0000256" key="3">
    <source>
        <dbReference type="ARBA" id="ARBA00022448"/>
    </source>
</evidence>
<evidence type="ECO:0000256" key="8">
    <source>
        <dbReference type="ARBA" id="ARBA00022982"/>
    </source>
</evidence>
<accession>A0A4Q0MH68</accession>
<dbReference type="PANTHER" id="PTHR30529">
    <property type="entry name" value="CYTOCHROME B561"/>
    <property type="match status" value="1"/>
</dbReference>
<keyword evidence="16" id="KW-1185">Reference proteome</keyword>
<evidence type="ECO:0000313" key="16">
    <source>
        <dbReference type="Proteomes" id="UP000289708"/>
    </source>
</evidence>
<evidence type="ECO:0000256" key="13">
    <source>
        <dbReference type="SAM" id="Phobius"/>
    </source>
</evidence>
<name>A0A4Q0MH68_9HYPH</name>
<evidence type="ECO:0000256" key="12">
    <source>
        <dbReference type="ARBA" id="ARBA00037975"/>
    </source>
</evidence>
<dbReference type="InterPro" id="IPR011577">
    <property type="entry name" value="Cyt_b561_bac/Ni-Hgenase"/>
</dbReference>
<evidence type="ECO:0000256" key="9">
    <source>
        <dbReference type="ARBA" id="ARBA00022989"/>
    </source>
</evidence>
<keyword evidence="4" id="KW-1003">Cell membrane</keyword>
<dbReference type="GO" id="GO:0009055">
    <property type="term" value="F:electron transfer activity"/>
    <property type="evidence" value="ECO:0007669"/>
    <property type="project" value="InterPro"/>
</dbReference>
<gene>
    <name evidence="15" type="ORF">EK403_13495</name>
</gene>
<dbReference type="InterPro" id="IPR052168">
    <property type="entry name" value="Cytochrome_b561_oxidase"/>
</dbReference>
<dbReference type="PANTHER" id="PTHR30529:SF1">
    <property type="entry name" value="CYTOCHROME B561 HOMOLOG 2"/>
    <property type="match status" value="1"/>
</dbReference>
<dbReference type="Proteomes" id="UP000289708">
    <property type="component" value="Unassembled WGS sequence"/>
</dbReference>
<comment type="similarity">
    <text evidence="12">Belongs to the cytochrome b561 family.</text>
</comment>
<feature type="transmembrane region" description="Helical" evidence="13">
    <location>
        <begin position="140"/>
        <end position="161"/>
    </location>
</feature>
<keyword evidence="9 13" id="KW-1133">Transmembrane helix</keyword>
<keyword evidence="3" id="KW-0813">Transport</keyword>
<dbReference type="AlphaFoldDB" id="A0A4Q0MH68"/>
<reference evidence="15 16" key="1">
    <citation type="submission" date="2018-12" db="EMBL/GenBank/DDBJ databases">
        <title>bacterium Hansschlegelia zhihuaiae S113.</title>
        <authorList>
            <person name="He J."/>
        </authorList>
    </citation>
    <scope>NUCLEOTIDE SEQUENCE [LARGE SCALE GENOMIC DNA]</scope>
    <source>
        <strain evidence="15 16">S 113</strain>
    </source>
</reference>
<dbReference type="GO" id="GO:0046872">
    <property type="term" value="F:metal ion binding"/>
    <property type="evidence" value="ECO:0007669"/>
    <property type="project" value="UniProtKB-KW"/>
</dbReference>
<dbReference type="GO" id="GO:0020037">
    <property type="term" value="F:heme binding"/>
    <property type="evidence" value="ECO:0007669"/>
    <property type="project" value="TreeGrafter"/>
</dbReference>
<feature type="transmembrane region" description="Helical" evidence="13">
    <location>
        <begin position="14"/>
        <end position="33"/>
    </location>
</feature>
<dbReference type="GO" id="GO:0022904">
    <property type="term" value="P:respiratory electron transport chain"/>
    <property type="evidence" value="ECO:0007669"/>
    <property type="project" value="InterPro"/>
</dbReference>
<keyword evidence="6 13" id="KW-0812">Transmembrane</keyword>
<keyword evidence="11 13" id="KW-0472">Membrane</keyword>
<sequence length="176" mass="18880">MTPAAGGYRLPAKIFHWTVAVLVLGMIPVGLSLESLPKGPIQDAFYAAHKSTGFVVLILMIGRLAFRLANPPPPPEPTLPRWQVAVAHANHWALYAILLVMPFFGWAGSNAFGAPVSVYGLFTLPDLVSKDESLSKTLLAIHATLGLTAAALILLHIGAALQHRFVKKDAVLARMT</sequence>
<evidence type="ECO:0000256" key="10">
    <source>
        <dbReference type="ARBA" id="ARBA00023004"/>
    </source>
</evidence>
<proteinExistence type="inferred from homology"/>
<dbReference type="InterPro" id="IPR016174">
    <property type="entry name" value="Di-haem_cyt_TM"/>
</dbReference>
<dbReference type="GO" id="GO:0005886">
    <property type="term" value="C:plasma membrane"/>
    <property type="evidence" value="ECO:0007669"/>
    <property type="project" value="UniProtKB-SubCell"/>
</dbReference>
<evidence type="ECO:0000256" key="5">
    <source>
        <dbReference type="ARBA" id="ARBA00022617"/>
    </source>
</evidence>
<keyword evidence="10" id="KW-0408">Iron</keyword>
<organism evidence="15 16">
    <name type="scientific">Hansschlegelia zhihuaiae</name>
    <dbReference type="NCBI Taxonomy" id="405005"/>
    <lineage>
        <taxon>Bacteria</taxon>
        <taxon>Pseudomonadati</taxon>
        <taxon>Pseudomonadota</taxon>
        <taxon>Alphaproteobacteria</taxon>
        <taxon>Hyphomicrobiales</taxon>
        <taxon>Methylopilaceae</taxon>
        <taxon>Hansschlegelia</taxon>
    </lineage>
</organism>
<evidence type="ECO:0000256" key="1">
    <source>
        <dbReference type="ARBA" id="ARBA00001970"/>
    </source>
</evidence>
<comment type="caution">
    <text evidence="15">The sequence shown here is derived from an EMBL/GenBank/DDBJ whole genome shotgun (WGS) entry which is preliminary data.</text>
</comment>
<dbReference type="OrthoDB" id="1247465at2"/>
<evidence type="ECO:0000256" key="11">
    <source>
        <dbReference type="ARBA" id="ARBA00023136"/>
    </source>
</evidence>
<evidence type="ECO:0000259" key="14">
    <source>
        <dbReference type="Pfam" id="PF01292"/>
    </source>
</evidence>
<comment type="subcellular location">
    <subcellularLocation>
        <location evidence="2">Cell membrane</location>
        <topology evidence="2">Multi-pass membrane protein</topology>
    </subcellularLocation>
</comment>
<protein>
    <submittedName>
        <fullName evidence="15">Cytochrome b</fullName>
    </submittedName>
</protein>
<dbReference type="Gene3D" id="1.20.950.20">
    <property type="entry name" value="Transmembrane di-heme cytochromes, Chain C"/>
    <property type="match status" value="1"/>
</dbReference>
<evidence type="ECO:0000256" key="2">
    <source>
        <dbReference type="ARBA" id="ARBA00004651"/>
    </source>
</evidence>
<evidence type="ECO:0000256" key="4">
    <source>
        <dbReference type="ARBA" id="ARBA00022475"/>
    </source>
</evidence>